<comment type="caution">
    <text evidence="3">The sequence shown here is derived from an EMBL/GenBank/DDBJ whole genome shotgun (WGS) entry which is preliminary data.</text>
</comment>
<accession>A0A409YYF9</accession>
<dbReference type="OrthoDB" id="3031545at2759"/>
<feature type="transmembrane region" description="Helical" evidence="2">
    <location>
        <begin position="244"/>
        <end position="264"/>
    </location>
</feature>
<keyword evidence="4" id="KW-1185">Reference proteome</keyword>
<gene>
    <name evidence="3" type="ORF">CVT24_011080</name>
</gene>
<dbReference type="EMBL" id="NHTK01000187">
    <property type="protein sequence ID" value="PPR08019.1"/>
    <property type="molecule type" value="Genomic_DNA"/>
</dbReference>
<dbReference type="AlphaFoldDB" id="A0A409YYF9"/>
<proteinExistence type="predicted"/>
<name>A0A409YYF9_9AGAR</name>
<protein>
    <submittedName>
        <fullName evidence="3">Uncharacterized protein</fullName>
    </submittedName>
</protein>
<keyword evidence="2" id="KW-0812">Transmembrane</keyword>
<dbReference type="Gene3D" id="1.20.1170.10">
    <property type="match status" value="1"/>
</dbReference>
<evidence type="ECO:0000256" key="1">
    <source>
        <dbReference type="SAM" id="Coils"/>
    </source>
</evidence>
<dbReference type="InParanoid" id="A0A409YYF9"/>
<organism evidence="3 4">
    <name type="scientific">Panaeolus cyanescens</name>
    <dbReference type="NCBI Taxonomy" id="181874"/>
    <lineage>
        <taxon>Eukaryota</taxon>
        <taxon>Fungi</taxon>
        <taxon>Dikarya</taxon>
        <taxon>Basidiomycota</taxon>
        <taxon>Agaricomycotina</taxon>
        <taxon>Agaricomycetes</taxon>
        <taxon>Agaricomycetidae</taxon>
        <taxon>Agaricales</taxon>
        <taxon>Agaricineae</taxon>
        <taxon>Galeropsidaceae</taxon>
        <taxon>Panaeolus</taxon>
    </lineage>
</organism>
<feature type="coiled-coil region" evidence="1">
    <location>
        <begin position="184"/>
        <end position="218"/>
    </location>
</feature>
<evidence type="ECO:0000256" key="2">
    <source>
        <dbReference type="SAM" id="Phobius"/>
    </source>
</evidence>
<keyword evidence="2" id="KW-1133">Transmembrane helix</keyword>
<feature type="transmembrane region" description="Helical" evidence="2">
    <location>
        <begin position="217"/>
        <end position="238"/>
    </location>
</feature>
<keyword evidence="1" id="KW-0175">Coiled coil</keyword>
<feature type="coiled-coil region" evidence="1">
    <location>
        <begin position="270"/>
        <end position="307"/>
    </location>
</feature>
<dbReference type="SUPFAM" id="SSF58100">
    <property type="entry name" value="Bacterial hemolysins"/>
    <property type="match status" value="1"/>
</dbReference>
<reference evidence="3 4" key="1">
    <citation type="journal article" date="2018" name="Evol. Lett.">
        <title>Horizontal gene cluster transfer increased hallucinogenic mushroom diversity.</title>
        <authorList>
            <person name="Reynolds H.T."/>
            <person name="Vijayakumar V."/>
            <person name="Gluck-Thaler E."/>
            <person name="Korotkin H.B."/>
            <person name="Matheny P.B."/>
            <person name="Slot J.C."/>
        </authorList>
    </citation>
    <scope>NUCLEOTIDE SEQUENCE [LARGE SCALE GENOMIC DNA]</scope>
    <source>
        <strain evidence="3 4">2629</strain>
    </source>
</reference>
<evidence type="ECO:0000313" key="3">
    <source>
        <dbReference type="EMBL" id="PPR08019.1"/>
    </source>
</evidence>
<keyword evidence="2" id="KW-0472">Membrane</keyword>
<evidence type="ECO:0000313" key="4">
    <source>
        <dbReference type="Proteomes" id="UP000284842"/>
    </source>
</evidence>
<sequence length="378" mass="42091">MTGDYDYDAAMKQIKDLRARKMTTDERTKAFHAMSEKIQASSDDIKEQVKKLAEQTTKTKDAFEFIRRKLHLVDENHYKDKNGRPVAKFEPTWKRYQARYTDLLWRTRDAATDTEVYFRDLVEAVFDSILQNDSAYEDNVKDLTEFANRANKVAENSTEDDYKVLQADVAKFVEGFSHFAEDEGAKLSAEIAALTNEIKALQKELSDLNGLIEEMGIAMGVTLGAGAGGIVAALLVLGPTAGTAIIPILITGISAIIGETATLIKALTRKSTVESDIADKQQEIDKLTGEQKTLEELRAKLELCADESTDMFGRLANFSNMWSHCAADTRSLLSVIAEIHTDKSVEARIRLMKETYTSAADALRFYATYSEDSTSDST</sequence>
<dbReference type="Proteomes" id="UP000284842">
    <property type="component" value="Unassembled WGS sequence"/>
</dbReference>